<reference evidence="1" key="1">
    <citation type="journal article" date="2021" name="PeerJ">
        <title>Extensive microbial diversity within the chicken gut microbiome revealed by metagenomics and culture.</title>
        <authorList>
            <person name="Gilroy R."/>
            <person name="Ravi A."/>
            <person name="Getino M."/>
            <person name="Pursley I."/>
            <person name="Horton D.L."/>
            <person name="Alikhan N.F."/>
            <person name="Baker D."/>
            <person name="Gharbi K."/>
            <person name="Hall N."/>
            <person name="Watson M."/>
            <person name="Adriaenssens E.M."/>
            <person name="Foster-Nyarko E."/>
            <person name="Jarju S."/>
            <person name="Secka A."/>
            <person name="Antonio M."/>
            <person name="Oren A."/>
            <person name="Chaudhuri R.R."/>
            <person name="La Ragione R."/>
            <person name="Hildebrand F."/>
            <person name="Pallen M.J."/>
        </authorList>
    </citation>
    <scope>NUCLEOTIDE SEQUENCE</scope>
    <source>
        <strain evidence="1">ChiGjej2B2-19336</strain>
    </source>
</reference>
<protein>
    <submittedName>
        <fullName evidence="1">Uncharacterized protein</fullName>
    </submittedName>
</protein>
<evidence type="ECO:0000313" key="1">
    <source>
        <dbReference type="EMBL" id="HJD97130.1"/>
    </source>
</evidence>
<dbReference type="Proteomes" id="UP000698963">
    <property type="component" value="Unassembled WGS sequence"/>
</dbReference>
<gene>
    <name evidence="1" type="ORF">K8W16_05755</name>
</gene>
<proteinExistence type="predicted"/>
<reference evidence="1" key="2">
    <citation type="submission" date="2021-09" db="EMBL/GenBank/DDBJ databases">
        <authorList>
            <person name="Gilroy R."/>
        </authorList>
    </citation>
    <scope>NUCLEOTIDE SEQUENCE</scope>
    <source>
        <strain evidence="1">ChiGjej2B2-19336</strain>
    </source>
</reference>
<name>A0A921DR03_9BACT</name>
<organism evidence="1 2">
    <name type="scientific">Mailhella massiliensis</name>
    <dbReference type="NCBI Taxonomy" id="1903261"/>
    <lineage>
        <taxon>Bacteria</taxon>
        <taxon>Pseudomonadati</taxon>
        <taxon>Thermodesulfobacteriota</taxon>
        <taxon>Desulfovibrionia</taxon>
        <taxon>Desulfovibrionales</taxon>
        <taxon>Desulfovibrionaceae</taxon>
        <taxon>Mailhella</taxon>
    </lineage>
</organism>
<sequence>MPRRKKHAPATLEETRDWLKKAVHSAPRPLPAGFFPKILEQSVEEGFAREELLNVLDEWLNYGYCRLIDPITQDVEVTPEGEGFFY</sequence>
<dbReference type="RefSeq" id="WP_304122006.1">
    <property type="nucleotide sequence ID" value="NZ_DYZA01000110.1"/>
</dbReference>
<accession>A0A921DR03</accession>
<dbReference type="EMBL" id="DYZA01000110">
    <property type="protein sequence ID" value="HJD97130.1"/>
    <property type="molecule type" value="Genomic_DNA"/>
</dbReference>
<evidence type="ECO:0000313" key="2">
    <source>
        <dbReference type="Proteomes" id="UP000698963"/>
    </source>
</evidence>
<comment type="caution">
    <text evidence="1">The sequence shown here is derived from an EMBL/GenBank/DDBJ whole genome shotgun (WGS) entry which is preliminary data.</text>
</comment>
<dbReference type="AlphaFoldDB" id="A0A921DR03"/>